<evidence type="ECO:0000313" key="3">
    <source>
        <dbReference type="EMBL" id="KAF9738814.1"/>
    </source>
</evidence>
<dbReference type="GO" id="GO:0004674">
    <property type="term" value="F:protein serine/threonine kinase activity"/>
    <property type="evidence" value="ECO:0007669"/>
    <property type="project" value="TreeGrafter"/>
</dbReference>
<proteinExistence type="predicted"/>
<protein>
    <submittedName>
        <fullName evidence="3">Protein kinase domain-containing protein</fullName>
    </submittedName>
</protein>
<dbReference type="PROSITE" id="PS50011">
    <property type="entry name" value="PROTEIN_KINASE_DOM"/>
    <property type="match status" value="1"/>
</dbReference>
<sequence length="523" mass="59372">MAKSMNNKDDVCDYMEAHTVTFNFRGQPQRFLPRSALEYATRKDVVQKIVAQDKETILNNREQAELVDRIVRAGRKLFAICVHCGVTMQHLKVMLDNGITDKRLPLSKDDFGSLKEKRFFVANFIANQKQYNTISLSVDSIQRLDDLQSDRFTIPIEYEEIEANYKGKGAFGTVWKVRIHRDHRSFICETKDGDLFAMKVTPHEGREQDYHRQMAGLNHPHLVKCLASFTLGAKYQMIYELASCDLEEFMRERSKPSKHPELTEAWLAQQLAGVASALKVVHNPQGMLNVPNANTLRTGYIHDIKPENILVFIYKGKVCVLRLSDFSCAKVVEIVATISGKRDSYKTGSKPGTPTYRAPEISENVSSRPYDMWSLGCVFLELLVWYLEGYKALEMFRESREGSVIPNGMIDEGFYHKTSNGEMQLRESVLRKIENLKRQCRGDLKDIVDVVPSLLKIKPKERMDASHLAARLSRFSTATGSNTTTNFAGSLTVPSIGSTSLPTYDSDSDPNEFIKITRPSNEQ</sequence>
<evidence type="ECO:0000259" key="2">
    <source>
        <dbReference type="PROSITE" id="PS50011"/>
    </source>
</evidence>
<keyword evidence="3" id="KW-0808">Transferase</keyword>
<dbReference type="Gene3D" id="1.10.510.10">
    <property type="entry name" value="Transferase(Phosphotransferase) domain 1"/>
    <property type="match status" value="1"/>
</dbReference>
<evidence type="ECO:0000256" key="1">
    <source>
        <dbReference type="SAM" id="MobiDB-lite"/>
    </source>
</evidence>
<dbReference type="AlphaFoldDB" id="A0A9P6GRB1"/>
<dbReference type="OrthoDB" id="248923at2759"/>
<comment type="caution">
    <text evidence="3">The sequence shown here is derived from an EMBL/GenBank/DDBJ whole genome shotgun (WGS) entry which is preliminary data.</text>
</comment>
<organism evidence="3 4">
    <name type="scientific">Paraphaeosphaeria minitans</name>
    <dbReference type="NCBI Taxonomy" id="565426"/>
    <lineage>
        <taxon>Eukaryota</taxon>
        <taxon>Fungi</taxon>
        <taxon>Dikarya</taxon>
        <taxon>Ascomycota</taxon>
        <taxon>Pezizomycotina</taxon>
        <taxon>Dothideomycetes</taxon>
        <taxon>Pleosporomycetidae</taxon>
        <taxon>Pleosporales</taxon>
        <taxon>Massarineae</taxon>
        <taxon>Didymosphaeriaceae</taxon>
        <taxon>Paraphaeosphaeria</taxon>
    </lineage>
</organism>
<evidence type="ECO:0000313" key="4">
    <source>
        <dbReference type="Proteomes" id="UP000756921"/>
    </source>
</evidence>
<dbReference type="InterPro" id="IPR011009">
    <property type="entry name" value="Kinase-like_dom_sf"/>
</dbReference>
<dbReference type="Proteomes" id="UP000756921">
    <property type="component" value="Unassembled WGS sequence"/>
</dbReference>
<feature type="region of interest" description="Disordered" evidence="1">
    <location>
        <begin position="500"/>
        <end position="523"/>
    </location>
</feature>
<dbReference type="SUPFAM" id="SSF56112">
    <property type="entry name" value="Protein kinase-like (PK-like)"/>
    <property type="match status" value="1"/>
</dbReference>
<gene>
    <name evidence="3" type="ORF">PMIN01_04097</name>
</gene>
<dbReference type="PANTHER" id="PTHR24359:SF1">
    <property type="entry name" value="INHIBITOR OF NUCLEAR FACTOR KAPPA-B KINASE EPSILON SUBUNIT HOMOLOG 1-RELATED"/>
    <property type="match status" value="1"/>
</dbReference>
<dbReference type="GO" id="GO:0005524">
    <property type="term" value="F:ATP binding"/>
    <property type="evidence" value="ECO:0007669"/>
    <property type="project" value="InterPro"/>
</dbReference>
<dbReference type="Pfam" id="PF00069">
    <property type="entry name" value="Pkinase"/>
    <property type="match status" value="1"/>
</dbReference>
<dbReference type="SMART" id="SM00220">
    <property type="entry name" value="S_TKc"/>
    <property type="match status" value="1"/>
</dbReference>
<keyword evidence="3" id="KW-0418">Kinase</keyword>
<reference evidence="3" key="1">
    <citation type="journal article" date="2020" name="Mol. Plant Microbe Interact.">
        <title>Genome Sequence of the Biocontrol Agent Coniothyrium minitans strain Conio (IMI 134523).</title>
        <authorList>
            <person name="Patel D."/>
            <person name="Shittu T.A."/>
            <person name="Baroncelli R."/>
            <person name="Muthumeenakshi S."/>
            <person name="Osborne T.H."/>
            <person name="Janganan T.K."/>
            <person name="Sreenivasaprasad S."/>
        </authorList>
    </citation>
    <scope>NUCLEOTIDE SEQUENCE</scope>
    <source>
        <strain evidence="3">Conio</strain>
    </source>
</reference>
<dbReference type="PANTHER" id="PTHR24359">
    <property type="entry name" value="SERINE/THREONINE-PROTEIN KINASE SBK1"/>
    <property type="match status" value="1"/>
</dbReference>
<feature type="domain" description="Protein kinase" evidence="2">
    <location>
        <begin position="160"/>
        <end position="475"/>
    </location>
</feature>
<dbReference type="Gene3D" id="3.30.200.20">
    <property type="entry name" value="Phosphorylase Kinase, domain 1"/>
    <property type="match status" value="1"/>
</dbReference>
<dbReference type="InterPro" id="IPR000719">
    <property type="entry name" value="Prot_kinase_dom"/>
</dbReference>
<dbReference type="EMBL" id="WJXW01000003">
    <property type="protein sequence ID" value="KAF9738814.1"/>
    <property type="molecule type" value="Genomic_DNA"/>
</dbReference>
<name>A0A9P6GRB1_9PLEO</name>
<keyword evidence="4" id="KW-1185">Reference proteome</keyword>
<accession>A0A9P6GRB1</accession>
<dbReference type="CDD" id="cd00180">
    <property type="entry name" value="PKc"/>
    <property type="match status" value="1"/>
</dbReference>